<name>A0A171KP99_9BURK</name>
<sequence length="577" mass="63045">MHPQHTATPSRLTATATRKLPRMALLCLAAVYILAGLFFRDPWKSDDIIGVATMLTALREGPLGWLLPQIGNYAYAQGGPLPTWAGAITIWLAGPIMGDFAAARLPNLIWFGIMASATWYGTYLLGRRPEAQPLALPFGGEPKARDYGRMLADTALLLVLATVGILLRVHESSSMPAMLACLALAYYGMARMLDKPLSGAATLGLALAGAMLTRGLPGALPILLAMLILLLPAPRHVSLPRQWLVAALALAALLFLAWYMPARAANPYWIDQWLGWNLGQFGAPKATVILRTLRDLSWFLWPTWPLALLALWRWRQWTAAPHIRLPASLAAGAVLCLLAMGEPFEPEFAMLVLPFAVLAAFALPTLRRGVINTLDWFAIMCFSLTVASVWLGWVALHFGWPTKIAGNIARQTTGFEPHINLLATLLALVTTGLWAALVSWRLRTQPTALWRGTILSACGLTATWALLALLWLPAIDYARSYRATSEELSQAIAANIRPGECVRSAGLGLAQRAAFQVFSNLNFDFSGNCNLVLLQTTNRRLESAGLPSLAREGQILWRGGRTADRHEVFFLVRRAAP</sequence>
<comment type="caution">
    <text evidence="2">The sequence shown here is derived from an EMBL/GenBank/DDBJ whole genome shotgun (WGS) entry which is preliminary data.</text>
</comment>
<dbReference type="Proteomes" id="UP000078084">
    <property type="component" value="Unassembled WGS sequence"/>
</dbReference>
<feature type="transmembrane region" description="Helical" evidence="1">
    <location>
        <begin position="376"/>
        <end position="400"/>
    </location>
</feature>
<evidence type="ECO:0000313" key="2">
    <source>
        <dbReference type="EMBL" id="KKO70716.1"/>
    </source>
</evidence>
<dbReference type="RefSeq" id="WP_068373804.1">
    <property type="nucleotide sequence ID" value="NZ_LBNE01000012.1"/>
</dbReference>
<keyword evidence="1" id="KW-0472">Membrane</keyword>
<feature type="transmembrane region" description="Helical" evidence="1">
    <location>
        <begin position="108"/>
        <end position="126"/>
    </location>
</feature>
<feature type="transmembrane region" description="Helical" evidence="1">
    <location>
        <begin position="205"/>
        <end position="231"/>
    </location>
</feature>
<dbReference type="STRING" id="206506.AAV32_14485"/>
<dbReference type="AlphaFoldDB" id="A0A171KP99"/>
<dbReference type="GO" id="GO:0016740">
    <property type="term" value="F:transferase activity"/>
    <property type="evidence" value="ECO:0007669"/>
    <property type="project" value="UniProtKB-KW"/>
</dbReference>
<reference evidence="2 3" key="1">
    <citation type="submission" date="2015-04" db="EMBL/GenBank/DDBJ databases">
        <title>Genome sequence of Kerstersia gyiorum CG1.</title>
        <authorList>
            <person name="Greninger A.L."/>
            <person name="Kozyreva V."/>
            <person name="Chaturvedi V."/>
        </authorList>
    </citation>
    <scope>NUCLEOTIDE SEQUENCE [LARGE SCALE GENOMIC DNA]</scope>
    <source>
        <strain evidence="2 3">CG1</strain>
    </source>
</reference>
<accession>A0A171KP99</accession>
<evidence type="ECO:0000313" key="3">
    <source>
        <dbReference type="Proteomes" id="UP000078084"/>
    </source>
</evidence>
<feature type="transmembrane region" description="Helical" evidence="1">
    <location>
        <begin position="321"/>
        <end position="341"/>
    </location>
</feature>
<keyword evidence="2" id="KW-0808">Transferase</keyword>
<feature type="transmembrane region" description="Helical" evidence="1">
    <location>
        <begin position="175"/>
        <end position="193"/>
    </location>
</feature>
<dbReference type="EMBL" id="LBNE01000012">
    <property type="protein sequence ID" value="KKO70716.1"/>
    <property type="molecule type" value="Genomic_DNA"/>
</dbReference>
<keyword evidence="3" id="KW-1185">Reference proteome</keyword>
<protein>
    <submittedName>
        <fullName evidence="2">Glycosyltransferase</fullName>
    </submittedName>
</protein>
<proteinExistence type="predicted"/>
<keyword evidence="1" id="KW-1133">Transmembrane helix</keyword>
<organism evidence="2 3">
    <name type="scientific">Kerstersia gyiorum</name>
    <dbReference type="NCBI Taxonomy" id="206506"/>
    <lineage>
        <taxon>Bacteria</taxon>
        <taxon>Pseudomonadati</taxon>
        <taxon>Pseudomonadota</taxon>
        <taxon>Betaproteobacteria</taxon>
        <taxon>Burkholderiales</taxon>
        <taxon>Alcaligenaceae</taxon>
        <taxon>Kerstersia</taxon>
    </lineage>
</organism>
<feature type="transmembrane region" description="Helical" evidence="1">
    <location>
        <begin position="20"/>
        <end position="39"/>
    </location>
</feature>
<feature type="transmembrane region" description="Helical" evidence="1">
    <location>
        <begin position="421"/>
        <end position="442"/>
    </location>
</feature>
<evidence type="ECO:0000256" key="1">
    <source>
        <dbReference type="SAM" id="Phobius"/>
    </source>
</evidence>
<feature type="transmembrane region" description="Helical" evidence="1">
    <location>
        <begin position="243"/>
        <end position="260"/>
    </location>
</feature>
<feature type="transmembrane region" description="Helical" evidence="1">
    <location>
        <begin position="147"/>
        <end position="169"/>
    </location>
</feature>
<dbReference type="PATRIC" id="fig|206506.3.peg.3088"/>
<gene>
    <name evidence="2" type="ORF">AAV32_14485</name>
</gene>
<keyword evidence="1" id="KW-0812">Transmembrane</keyword>
<feature type="transmembrane region" description="Helical" evidence="1">
    <location>
        <begin position="348"/>
        <end position="364"/>
    </location>
</feature>
<feature type="transmembrane region" description="Helical" evidence="1">
    <location>
        <begin position="448"/>
        <end position="472"/>
    </location>
</feature>